<evidence type="ECO:0000256" key="3">
    <source>
        <dbReference type="ARBA" id="ARBA00022475"/>
    </source>
</evidence>
<evidence type="ECO:0000256" key="6">
    <source>
        <dbReference type="ARBA" id="ARBA00022989"/>
    </source>
</evidence>
<comment type="subcellular location">
    <subcellularLocation>
        <location evidence="1 9">Cell membrane</location>
        <topology evidence="1 9">Single-pass membrane protein</topology>
    </subcellularLocation>
</comment>
<keyword evidence="2 9" id="KW-0813">Transport</keyword>
<dbReference type="InterPro" id="IPR003369">
    <property type="entry name" value="TatA/B/E"/>
</dbReference>
<dbReference type="NCBIfam" id="TIGR01411">
    <property type="entry name" value="tatAE"/>
    <property type="match status" value="1"/>
</dbReference>
<dbReference type="PANTHER" id="PTHR42982:SF1">
    <property type="entry name" value="SEC-INDEPENDENT PROTEIN TRANSLOCASE PROTEIN TATA"/>
    <property type="match status" value="1"/>
</dbReference>
<evidence type="ECO:0000256" key="4">
    <source>
        <dbReference type="ARBA" id="ARBA00022692"/>
    </source>
</evidence>
<protein>
    <recommendedName>
        <fullName evidence="9">Sec-independent protein translocase protein TatA</fullName>
    </recommendedName>
</protein>
<reference evidence="11" key="1">
    <citation type="submission" date="2022-11" db="EMBL/GenBank/DDBJ databases">
        <title>Candidatus Alkanophaga archaea from heated hydrothermal vent sediment oxidize petroleum alkanes.</title>
        <authorList>
            <person name="Zehnle H."/>
            <person name="Laso-Perez R."/>
            <person name="Lipp J."/>
            <person name="Teske A."/>
            <person name="Wegener G."/>
        </authorList>
    </citation>
    <scope>NUCLEOTIDE SEQUENCE</scope>
    <source>
        <strain evidence="11">MCA70</strain>
    </source>
</reference>
<keyword evidence="8 9" id="KW-0472">Membrane</keyword>
<keyword evidence="3 9" id="KW-1003">Cell membrane</keyword>
<evidence type="ECO:0000256" key="7">
    <source>
        <dbReference type="ARBA" id="ARBA00023010"/>
    </source>
</evidence>
<evidence type="ECO:0000313" key="12">
    <source>
        <dbReference type="Proteomes" id="UP001144110"/>
    </source>
</evidence>
<dbReference type="GO" id="GO:0008320">
    <property type="term" value="F:protein transmembrane transporter activity"/>
    <property type="evidence" value="ECO:0007669"/>
    <property type="project" value="UniProtKB-UniRule"/>
</dbReference>
<gene>
    <name evidence="9" type="primary">tatA</name>
    <name evidence="11" type="ORF">OD816_001435</name>
</gene>
<dbReference type="GO" id="GO:0043953">
    <property type="term" value="P:protein transport by the Tat complex"/>
    <property type="evidence" value="ECO:0007669"/>
    <property type="project" value="UniProtKB-UniRule"/>
</dbReference>
<evidence type="ECO:0000256" key="2">
    <source>
        <dbReference type="ARBA" id="ARBA00022448"/>
    </source>
</evidence>
<evidence type="ECO:0000313" key="11">
    <source>
        <dbReference type="EMBL" id="MDF2954190.1"/>
    </source>
</evidence>
<keyword evidence="6 9" id="KW-1133">Transmembrane helix</keyword>
<comment type="function">
    <text evidence="9">Part of the twin-arginine translocation (Tat) system that transports large folded proteins containing a characteristic twin-arginine motif in their signal peptide across membranes. TatA could form the protein-conducting channel of the Tat system.</text>
</comment>
<keyword evidence="5 9" id="KW-0653">Protein transport</keyword>
<organism evidence="11 12">
    <name type="scientific">Candidatus Thermodesulfobacterium syntrophicum</name>
    <dbReference type="NCBI Taxonomy" id="3060442"/>
    <lineage>
        <taxon>Bacteria</taxon>
        <taxon>Pseudomonadati</taxon>
        <taxon>Thermodesulfobacteriota</taxon>
        <taxon>Thermodesulfobacteria</taxon>
        <taxon>Thermodesulfobacteriales</taxon>
        <taxon>Thermodesulfobacteriaceae</taxon>
        <taxon>Thermodesulfobacterium</taxon>
    </lineage>
</organism>
<dbReference type="GO" id="GO:0033281">
    <property type="term" value="C:TAT protein transport complex"/>
    <property type="evidence" value="ECO:0007669"/>
    <property type="project" value="UniProtKB-UniRule"/>
</dbReference>
<accession>A0AAE3P4Z6</accession>
<keyword evidence="4 9" id="KW-0812">Transmembrane</keyword>
<evidence type="ECO:0000256" key="5">
    <source>
        <dbReference type="ARBA" id="ARBA00022927"/>
    </source>
</evidence>
<evidence type="ECO:0000256" key="10">
    <source>
        <dbReference type="SAM" id="MobiDB-lite"/>
    </source>
</evidence>
<dbReference type="Gene3D" id="1.20.5.3310">
    <property type="match status" value="1"/>
</dbReference>
<sequence length="78" mass="8565">MFPHLGGQELFIILFLALLIFGAKRLPEVGAGLGKGIRSFKEAIKGADVKEDLEKLENKKEELTMSSQTTEKSSTKEA</sequence>
<evidence type="ECO:0000256" key="9">
    <source>
        <dbReference type="HAMAP-Rule" id="MF_00236"/>
    </source>
</evidence>
<name>A0AAE3P4Z6_9BACT</name>
<evidence type="ECO:0000256" key="1">
    <source>
        <dbReference type="ARBA" id="ARBA00004162"/>
    </source>
</evidence>
<dbReference type="AlphaFoldDB" id="A0AAE3P4Z6"/>
<dbReference type="InterPro" id="IPR006312">
    <property type="entry name" value="TatA/E"/>
</dbReference>
<dbReference type="Pfam" id="PF02416">
    <property type="entry name" value="TatA_B_E"/>
    <property type="match status" value="1"/>
</dbReference>
<comment type="subunit">
    <text evidence="9">Forms a complex with TatC.</text>
</comment>
<comment type="caution">
    <text evidence="11">The sequence shown here is derived from an EMBL/GenBank/DDBJ whole genome shotgun (WGS) entry which is preliminary data.</text>
</comment>
<dbReference type="HAMAP" id="MF_00236">
    <property type="entry name" value="TatA_E"/>
    <property type="match status" value="1"/>
</dbReference>
<dbReference type="Proteomes" id="UP001144110">
    <property type="component" value="Unassembled WGS sequence"/>
</dbReference>
<dbReference type="EMBL" id="JAPHEG010000007">
    <property type="protein sequence ID" value="MDF2954190.1"/>
    <property type="molecule type" value="Genomic_DNA"/>
</dbReference>
<feature type="region of interest" description="Disordered" evidence="10">
    <location>
        <begin position="58"/>
        <end position="78"/>
    </location>
</feature>
<evidence type="ECO:0000256" key="8">
    <source>
        <dbReference type="ARBA" id="ARBA00023136"/>
    </source>
</evidence>
<dbReference type="PANTHER" id="PTHR42982">
    <property type="entry name" value="SEC-INDEPENDENT PROTEIN TRANSLOCASE PROTEIN TATA"/>
    <property type="match status" value="1"/>
</dbReference>
<keyword evidence="7 9" id="KW-0811">Translocation</keyword>
<comment type="similarity">
    <text evidence="9">Belongs to the TatA/E family.</text>
</comment>
<proteinExistence type="inferred from homology"/>